<evidence type="ECO:0000313" key="3">
    <source>
        <dbReference type="Proteomes" id="UP001521222"/>
    </source>
</evidence>
<gene>
    <name evidence="2" type="ORF">SLS59_003983</name>
</gene>
<sequence length="711" mass="80409">MTDNIQKATLILGATFHLKTFATTSSMHHTGTRGRAIRKAATTARSQIAKSAKTATDYRSDSEADEPVPKLARMSTSDRSRARSSTNKAPEWLFSIDFGTTFTTVSAHMRGTPIERIHTIDNFPGEKQHHRVGRQIPTEIWYPKSNARPTGRVKPRDIRMRFGNEVHRMAEDEEGIAVRKMYDDTDRVTMTKLLLGKTDYAQASKERLQETLASIKLKGHIEKDEDVFFHFFQAVLEAAKTRLGSDFNDDSTVEVILCVPVCYNPSAVAILSAQVERAMKNVKFGTDGKSPCNIFVVHEAEAQAMQALTESLNELERGESFCLIDCGGGSIDIGIYRIALTEPLRLGSEVHEAMGAMVGAGDLNNKFRNLVKSILRRERYLENDEDTIDSIIEAEIMYRFENDSKRSFQYNESEKTYPIRIRGLRESDIWSIFRRLVRKIGNMMEEAVMNAKSAGYNISKVVVVGGFGDSPCLQNYLIEQKDRIVRRLGIPLKLRFSPPNMSATGVATGAILRAVNKANGPSRIPCQSIGILRHIPCKSEVQDYSAEVLEQPMKWSVAEEDDYIFDTIEWVVKKVCQSAHTKYQPTNVPKDDTMLDAVHTVTFLFEHVFKPNETEWILEEQLWASETCILDHFKLTHPNNTGKTMEIGAVEFDMTGKRQHIRRENRNNTDLQDKVVILVEMTVIDRNLEFTARWPATPEGEIIQGSRLSMI</sequence>
<accession>A0ABR3RIC4</accession>
<protein>
    <submittedName>
        <fullName evidence="2">Uncharacterized protein</fullName>
    </submittedName>
</protein>
<name>A0ABR3RIC4_9PLEO</name>
<proteinExistence type="predicted"/>
<dbReference type="EMBL" id="JAKIXB020000011">
    <property type="protein sequence ID" value="KAL1604190.1"/>
    <property type="molecule type" value="Genomic_DNA"/>
</dbReference>
<dbReference type="CDD" id="cd10170">
    <property type="entry name" value="ASKHA_NBD_HSP70"/>
    <property type="match status" value="1"/>
</dbReference>
<dbReference type="PANTHER" id="PTHR42749">
    <property type="entry name" value="CELL SHAPE-DETERMINING PROTEIN MREB"/>
    <property type="match status" value="1"/>
</dbReference>
<comment type="caution">
    <text evidence="2">The sequence shown here is derived from an EMBL/GenBank/DDBJ whole genome shotgun (WGS) entry which is preliminary data.</text>
</comment>
<keyword evidence="3" id="KW-1185">Reference proteome</keyword>
<dbReference type="Gene3D" id="3.90.640.10">
    <property type="entry name" value="Actin, Chain A, domain 4"/>
    <property type="match status" value="1"/>
</dbReference>
<dbReference type="PANTHER" id="PTHR42749:SF8">
    <property type="entry name" value="HSP70 FAMILY PROTEIN (AFU_ORTHOLOGUE AFUA_3G13740)"/>
    <property type="match status" value="1"/>
</dbReference>
<evidence type="ECO:0000313" key="2">
    <source>
        <dbReference type="EMBL" id="KAL1604190.1"/>
    </source>
</evidence>
<organism evidence="2 3">
    <name type="scientific">Nothophoma quercina</name>
    <dbReference type="NCBI Taxonomy" id="749835"/>
    <lineage>
        <taxon>Eukaryota</taxon>
        <taxon>Fungi</taxon>
        <taxon>Dikarya</taxon>
        <taxon>Ascomycota</taxon>
        <taxon>Pezizomycotina</taxon>
        <taxon>Dothideomycetes</taxon>
        <taxon>Pleosporomycetidae</taxon>
        <taxon>Pleosporales</taxon>
        <taxon>Pleosporineae</taxon>
        <taxon>Didymellaceae</taxon>
        <taxon>Nothophoma</taxon>
    </lineage>
</organism>
<feature type="region of interest" description="Disordered" evidence="1">
    <location>
        <begin position="44"/>
        <end position="86"/>
    </location>
</feature>
<reference evidence="2 3" key="1">
    <citation type="submission" date="2024-02" db="EMBL/GenBank/DDBJ databases">
        <title>De novo assembly and annotation of 12 fungi associated with fruit tree decline syndrome in Ontario, Canada.</title>
        <authorList>
            <person name="Sulman M."/>
            <person name="Ellouze W."/>
            <person name="Ilyukhin E."/>
        </authorList>
    </citation>
    <scope>NUCLEOTIDE SEQUENCE [LARGE SCALE GENOMIC DNA]</scope>
    <source>
        <strain evidence="2 3">M97-236</strain>
    </source>
</reference>
<dbReference type="InterPro" id="IPR043129">
    <property type="entry name" value="ATPase_NBD"/>
</dbReference>
<dbReference type="SUPFAM" id="SSF53067">
    <property type="entry name" value="Actin-like ATPase domain"/>
    <property type="match status" value="2"/>
</dbReference>
<evidence type="ECO:0000256" key="1">
    <source>
        <dbReference type="SAM" id="MobiDB-lite"/>
    </source>
</evidence>
<dbReference type="Gene3D" id="3.30.420.40">
    <property type="match status" value="2"/>
</dbReference>
<dbReference type="Proteomes" id="UP001521222">
    <property type="component" value="Unassembled WGS sequence"/>
</dbReference>